<dbReference type="AlphaFoldDB" id="X0ZYD4"/>
<dbReference type="Gene3D" id="1.10.357.20">
    <property type="entry name" value="SLC41 divalent cation transporters, integral membrane domain"/>
    <property type="match status" value="1"/>
</dbReference>
<evidence type="ECO:0000256" key="7">
    <source>
        <dbReference type="ARBA" id="ARBA00023136"/>
    </source>
</evidence>
<gene>
    <name evidence="10" type="ORF">S01H4_03158</name>
</gene>
<evidence type="ECO:0000256" key="2">
    <source>
        <dbReference type="ARBA" id="ARBA00009749"/>
    </source>
</evidence>
<keyword evidence="4 8" id="KW-0812">Transmembrane</keyword>
<protein>
    <recommendedName>
        <fullName evidence="9">SLC41A/MgtE integral membrane domain-containing protein</fullName>
    </recommendedName>
</protein>
<organism evidence="10">
    <name type="scientific">marine sediment metagenome</name>
    <dbReference type="NCBI Taxonomy" id="412755"/>
    <lineage>
        <taxon>unclassified sequences</taxon>
        <taxon>metagenomes</taxon>
        <taxon>ecological metagenomes</taxon>
    </lineage>
</organism>
<evidence type="ECO:0000256" key="5">
    <source>
        <dbReference type="ARBA" id="ARBA00022842"/>
    </source>
</evidence>
<feature type="domain" description="SLC41A/MgtE integral membrane" evidence="9">
    <location>
        <begin position="46"/>
        <end position="178"/>
    </location>
</feature>
<comment type="similarity">
    <text evidence="2">Belongs to the SLC41A transporter family.</text>
</comment>
<evidence type="ECO:0000313" key="10">
    <source>
        <dbReference type="EMBL" id="GAG74564.1"/>
    </source>
</evidence>
<name>X0ZYD4_9ZZZZ</name>
<evidence type="ECO:0000256" key="4">
    <source>
        <dbReference type="ARBA" id="ARBA00022692"/>
    </source>
</evidence>
<evidence type="ECO:0000259" key="9">
    <source>
        <dbReference type="Pfam" id="PF01769"/>
    </source>
</evidence>
<feature type="transmembrane region" description="Helical" evidence="8">
    <location>
        <begin position="41"/>
        <end position="66"/>
    </location>
</feature>
<proteinExistence type="inferred from homology"/>
<accession>X0ZYD4</accession>
<dbReference type="SUPFAM" id="SSF161093">
    <property type="entry name" value="MgtE membrane domain-like"/>
    <property type="match status" value="1"/>
</dbReference>
<dbReference type="EMBL" id="BART01000749">
    <property type="protein sequence ID" value="GAG74564.1"/>
    <property type="molecule type" value="Genomic_DNA"/>
</dbReference>
<feature type="transmembrane region" description="Helical" evidence="8">
    <location>
        <begin position="160"/>
        <end position="182"/>
    </location>
</feature>
<evidence type="ECO:0000256" key="3">
    <source>
        <dbReference type="ARBA" id="ARBA00022448"/>
    </source>
</evidence>
<keyword evidence="6 8" id="KW-1133">Transmembrane helix</keyword>
<reference evidence="10" key="1">
    <citation type="journal article" date="2014" name="Front. Microbiol.">
        <title>High frequency of phylogenetically diverse reductive dehalogenase-homologous genes in deep subseafloor sedimentary metagenomes.</title>
        <authorList>
            <person name="Kawai M."/>
            <person name="Futagami T."/>
            <person name="Toyoda A."/>
            <person name="Takaki Y."/>
            <person name="Nishi S."/>
            <person name="Hori S."/>
            <person name="Arai W."/>
            <person name="Tsubouchi T."/>
            <person name="Morono Y."/>
            <person name="Uchiyama I."/>
            <person name="Ito T."/>
            <person name="Fujiyama A."/>
            <person name="Inagaki F."/>
            <person name="Takami H."/>
        </authorList>
    </citation>
    <scope>NUCLEOTIDE SEQUENCE</scope>
    <source>
        <strain evidence="10">Expedition CK06-06</strain>
    </source>
</reference>
<dbReference type="Pfam" id="PF01769">
    <property type="entry name" value="MgtE"/>
    <property type="match status" value="1"/>
</dbReference>
<dbReference type="InterPro" id="IPR036739">
    <property type="entry name" value="SLC41_membr_dom_sf"/>
</dbReference>
<comment type="subcellular location">
    <subcellularLocation>
        <location evidence="1">Membrane</location>
        <topology evidence="1">Multi-pass membrane protein</topology>
    </subcellularLocation>
</comment>
<dbReference type="GO" id="GO:0016020">
    <property type="term" value="C:membrane"/>
    <property type="evidence" value="ECO:0007669"/>
    <property type="project" value="UniProtKB-SubCell"/>
</dbReference>
<evidence type="ECO:0000256" key="1">
    <source>
        <dbReference type="ARBA" id="ARBA00004141"/>
    </source>
</evidence>
<keyword evidence="3" id="KW-0813">Transport</keyword>
<dbReference type="GO" id="GO:0008324">
    <property type="term" value="F:monoatomic cation transmembrane transporter activity"/>
    <property type="evidence" value="ECO:0007669"/>
    <property type="project" value="InterPro"/>
</dbReference>
<feature type="transmembrane region" description="Helical" evidence="8">
    <location>
        <begin position="87"/>
        <end position="108"/>
    </location>
</feature>
<feature type="transmembrane region" description="Helical" evidence="8">
    <location>
        <begin position="120"/>
        <end position="148"/>
    </location>
</feature>
<evidence type="ECO:0000256" key="6">
    <source>
        <dbReference type="ARBA" id="ARBA00022989"/>
    </source>
</evidence>
<sequence length="183" mass="20357">MEYFKKIVKESIVIVLLTSFLGLISGIYLSDQYDLLSSIPIFIMVIPPINACIGDLSTILISKFTTYLYIGSIPPKIQKSETLKNNFIALLVTGILSVLFLIIISIIISPPNSLSILNPVIYAFILLFTIVILFAVFFVICFISAIFLFKHGKDPNNIMIPTLTSTADLITPIILLIILQIFI</sequence>
<feature type="transmembrane region" description="Helical" evidence="8">
    <location>
        <begin position="12"/>
        <end position="29"/>
    </location>
</feature>
<evidence type="ECO:0000256" key="8">
    <source>
        <dbReference type="SAM" id="Phobius"/>
    </source>
</evidence>
<comment type="caution">
    <text evidence="10">The sequence shown here is derived from an EMBL/GenBank/DDBJ whole genome shotgun (WGS) entry which is preliminary data.</text>
</comment>
<dbReference type="InterPro" id="IPR006667">
    <property type="entry name" value="SLC41_membr_dom"/>
</dbReference>
<keyword evidence="5" id="KW-0460">Magnesium</keyword>
<keyword evidence="7 8" id="KW-0472">Membrane</keyword>